<reference evidence="6" key="1">
    <citation type="submission" date="2020-06" db="EMBL/GenBank/DDBJ databases">
        <authorList>
            <consortium name="Plant Systems Biology data submission"/>
        </authorList>
    </citation>
    <scope>NUCLEOTIDE SEQUENCE</scope>
    <source>
        <strain evidence="6">D6</strain>
    </source>
</reference>
<dbReference type="OrthoDB" id="3056838at2759"/>
<feature type="domain" description="MYND-type" evidence="5">
    <location>
        <begin position="53"/>
        <end position="104"/>
    </location>
</feature>
<evidence type="ECO:0000256" key="3">
    <source>
        <dbReference type="ARBA" id="ARBA00022833"/>
    </source>
</evidence>
<dbReference type="GO" id="GO:0008270">
    <property type="term" value="F:zinc ion binding"/>
    <property type="evidence" value="ECO:0007669"/>
    <property type="project" value="UniProtKB-KW"/>
</dbReference>
<evidence type="ECO:0000313" key="6">
    <source>
        <dbReference type="EMBL" id="CAB9511053.1"/>
    </source>
</evidence>
<evidence type="ECO:0000256" key="4">
    <source>
        <dbReference type="PROSITE-ProRule" id="PRU00134"/>
    </source>
</evidence>
<proteinExistence type="predicted"/>
<evidence type="ECO:0000313" key="7">
    <source>
        <dbReference type="Proteomes" id="UP001153069"/>
    </source>
</evidence>
<evidence type="ECO:0000256" key="2">
    <source>
        <dbReference type="ARBA" id="ARBA00022771"/>
    </source>
</evidence>
<dbReference type="InterPro" id="IPR002893">
    <property type="entry name" value="Znf_MYND"/>
</dbReference>
<sequence>MSPMEQMKMLTGIMANTGMSPMQTTKRQCDAKRHLPLYQVRDAPGKPFCNFICNGCMTDADLPTDFLQCSRCKAVKYCSKDCHVKDWLGQGKGATKPRSHKAMCAELLEAKNEFEDDLDCGQRLRESLFSSWANDHHPREGTFFEYEFRARRGVLGQAEVGFWAQPDTMGAPYMASGKDPSGFQNGAMLLKPSFPSLKNGWKVLKGNEYPPSDPPKTMPPAEGLRGWKDYLITWSSVASRRPQLRPCC</sequence>
<keyword evidence="1" id="KW-0479">Metal-binding</keyword>
<protein>
    <recommendedName>
        <fullName evidence="5">MYND-type domain-containing protein</fullName>
    </recommendedName>
</protein>
<dbReference type="AlphaFoldDB" id="A0A9N8DY42"/>
<evidence type="ECO:0000259" key="5">
    <source>
        <dbReference type="PROSITE" id="PS50865"/>
    </source>
</evidence>
<keyword evidence="7" id="KW-1185">Reference proteome</keyword>
<dbReference type="Proteomes" id="UP001153069">
    <property type="component" value="Unassembled WGS sequence"/>
</dbReference>
<gene>
    <name evidence="6" type="ORF">SEMRO_465_G148650.1</name>
</gene>
<accession>A0A9N8DY42</accession>
<dbReference type="SUPFAM" id="SSF144232">
    <property type="entry name" value="HIT/MYND zinc finger-like"/>
    <property type="match status" value="1"/>
</dbReference>
<dbReference type="Pfam" id="PF01753">
    <property type="entry name" value="zf-MYND"/>
    <property type="match status" value="1"/>
</dbReference>
<dbReference type="Gene3D" id="6.10.140.2220">
    <property type="match status" value="1"/>
</dbReference>
<name>A0A9N8DY42_9STRA</name>
<keyword evidence="2 4" id="KW-0863">Zinc-finger</keyword>
<evidence type="ECO:0000256" key="1">
    <source>
        <dbReference type="ARBA" id="ARBA00022723"/>
    </source>
</evidence>
<comment type="caution">
    <text evidence="6">The sequence shown here is derived from an EMBL/GenBank/DDBJ whole genome shotgun (WGS) entry which is preliminary data.</text>
</comment>
<dbReference type="PROSITE" id="PS50865">
    <property type="entry name" value="ZF_MYND_2"/>
    <property type="match status" value="1"/>
</dbReference>
<keyword evidence="3" id="KW-0862">Zinc</keyword>
<dbReference type="EMBL" id="CAICTM010000464">
    <property type="protein sequence ID" value="CAB9511053.1"/>
    <property type="molecule type" value="Genomic_DNA"/>
</dbReference>
<organism evidence="6 7">
    <name type="scientific">Seminavis robusta</name>
    <dbReference type="NCBI Taxonomy" id="568900"/>
    <lineage>
        <taxon>Eukaryota</taxon>
        <taxon>Sar</taxon>
        <taxon>Stramenopiles</taxon>
        <taxon>Ochrophyta</taxon>
        <taxon>Bacillariophyta</taxon>
        <taxon>Bacillariophyceae</taxon>
        <taxon>Bacillariophycidae</taxon>
        <taxon>Naviculales</taxon>
        <taxon>Naviculaceae</taxon>
        <taxon>Seminavis</taxon>
    </lineage>
</organism>